<dbReference type="VEuPathDB" id="FungiDB:HpaG806311"/>
<reference evidence="2" key="1">
    <citation type="journal article" date="2010" name="Science">
        <title>Signatures of adaptation to obligate biotrophy in the Hyaloperonospora arabidopsidis genome.</title>
        <authorList>
            <person name="Baxter L."/>
            <person name="Tripathy S."/>
            <person name="Ishaque N."/>
            <person name="Boot N."/>
            <person name="Cabral A."/>
            <person name="Kemen E."/>
            <person name="Thines M."/>
            <person name="Ah-Fong A."/>
            <person name="Anderson R."/>
            <person name="Badejoko W."/>
            <person name="Bittner-Eddy P."/>
            <person name="Boore J.L."/>
            <person name="Chibucos M.C."/>
            <person name="Coates M."/>
            <person name="Dehal P."/>
            <person name="Delehaunty K."/>
            <person name="Dong S."/>
            <person name="Downton P."/>
            <person name="Dumas B."/>
            <person name="Fabro G."/>
            <person name="Fronick C."/>
            <person name="Fuerstenberg S.I."/>
            <person name="Fulton L."/>
            <person name="Gaulin E."/>
            <person name="Govers F."/>
            <person name="Hughes L."/>
            <person name="Humphray S."/>
            <person name="Jiang R.H."/>
            <person name="Judelson H."/>
            <person name="Kamoun S."/>
            <person name="Kyung K."/>
            <person name="Meijer H."/>
            <person name="Minx P."/>
            <person name="Morris P."/>
            <person name="Nelson J."/>
            <person name="Phuntumart V."/>
            <person name="Qutob D."/>
            <person name="Rehmany A."/>
            <person name="Rougon-Cardoso A."/>
            <person name="Ryden P."/>
            <person name="Torto-Alalibo T."/>
            <person name="Studholme D."/>
            <person name="Wang Y."/>
            <person name="Win J."/>
            <person name="Wood J."/>
            <person name="Clifton S.W."/>
            <person name="Rogers J."/>
            <person name="Van den Ackerveken G."/>
            <person name="Jones J.D."/>
            <person name="McDowell J.M."/>
            <person name="Beynon J."/>
            <person name="Tyler B.M."/>
        </authorList>
    </citation>
    <scope>NUCLEOTIDE SEQUENCE [LARGE SCALE GENOMIC DNA]</scope>
    <source>
        <strain evidence="2">Emoy2</strain>
    </source>
</reference>
<protein>
    <submittedName>
        <fullName evidence="1">Uncharacterized protein</fullName>
    </submittedName>
</protein>
<dbReference type="EMBL" id="JH598301">
    <property type="status" value="NOT_ANNOTATED_CDS"/>
    <property type="molecule type" value="Genomic_DNA"/>
</dbReference>
<keyword evidence="2" id="KW-1185">Reference proteome</keyword>
<accession>M4BIT4</accession>
<dbReference type="HOGENOM" id="CLU_3128309_0_0_1"/>
<evidence type="ECO:0000313" key="2">
    <source>
        <dbReference type="Proteomes" id="UP000011713"/>
    </source>
</evidence>
<evidence type="ECO:0000313" key="1">
    <source>
        <dbReference type="EnsemblProtists" id="HpaP806311"/>
    </source>
</evidence>
<dbReference type="EnsemblProtists" id="HpaT806311">
    <property type="protein sequence ID" value="HpaP806311"/>
    <property type="gene ID" value="HpaG806311"/>
</dbReference>
<reference evidence="1" key="2">
    <citation type="submission" date="2015-06" db="UniProtKB">
        <authorList>
            <consortium name="EnsemblProtists"/>
        </authorList>
    </citation>
    <scope>IDENTIFICATION</scope>
    <source>
        <strain evidence="1">Emoy2</strain>
    </source>
</reference>
<dbReference type="Proteomes" id="UP000011713">
    <property type="component" value="Unassembled WGS sequence"/>
</dbReference>
<dbReference type="AlphaFoldDB" id="M4BIT4"/>
<organism evidence="1 2">
    <name type="scientific">Hyaloperonospora arabidopsidis (strain Emoy2)</name>
    <name type="common">Downy mildew agent</name>
    <name type="synonym">Peronospora arabidopsidis</name>
    <dbReference type="NCBI Taxonomy" id="559515"/>
    <lineage>
        <taxon>Eukaryota</taxon>
        <taxon>Sar</taxon>
        <taxon>Stramenopiles</taxon>
        <taxon>Oomycota</taxon>
        <taxon>Peronosporomycetes</taxon>
        <taxon>Peronosporales</taxon>
        <taxon>Peronosporaceae</taxon>
        <taxon>Hyaloperonospora</taxon>
    </lineage>
</organism>
<sequence>MKRHVERRSIDRWPQVWTAELKCAKPKLRRMVKHVIARGGILWCGRSSDH</sequence>
<name>M4BIT4_HYAAE</name>
<proteinExistence type="predicted"/>
<dbReference type="InParanoid" id="M4BIT4"/>